<dbReference type="GO" id="GO:0008270">
    <property type="term" value="F:zinc ion binding"/>
    <property type="evidence" value="ECO:0007669"/>
    <property type="project" value="UniProtKB-KW"/>
</dbReference>
<proteinExistence type="predicted"/>
<keyword evidence="2" id="KW-0863">Zinc-finger</keyword>
<dbReference type="EMBL" id="KV429160">
    <property type="protein sequence ID" value="KZT63731.1"/>
    <property type="molecule type" value="Genomic_DNA"/>
</dbReference>
<organism evidence="4 5">
    <name type="scientific">Daedalea quercina L-15889</name>
    <dbReference type="NCBI Taxonomy" id="1314783"/>
    <lineage>
        <taxon>Eukaryota</taxon>
        <taxon>Fungi</taxon>
        <taxon>Dikarya</taxon>
        <taxon>Basidiomycota</taxon>
        <taxon>Agaricomycotina</taxon>
        <taxon>Agaricomycetes</taxon>
        <taxon>Polyporales</taxon>
        <taxon>Fomitopsis</taxon>
    </lineage>
</organism>
<dbReference type="Gene3D" id="3.30.60.90">
    <property type="match status" value="1"/>
</dbReference>
<keyword evidence="3" id="KW-0862">Zinc</keyword>
<evidence type="ECO:0000256" key="2">
    <source>
        <dbReference type="ARBA" id="ARBA00022771"/>
    </source>
</evidence>
<dbReference type="Proteomes" id="UP000076727">
    <property type="component" value="Unassembled WGS sequence"/>
</dbReference>
<evidence type="ECO:0000256" key="3">
    <source>
        <dbReference type="ARBA" id="ARBA00022833"/>
    </source>
</evidence>
<keyword evidence="1" id="KW-0479">Metal-binding</keyword>
<keyword evidence="5" id="KW-1185">Reference proteome</keyword>
<dbReference type="OrthoDB" id="432970at2759"/>
<dbReference type="InterPro" id="IPR043145">
    <property type="entry name" value="Znf_ZZ_sf"/>
</dbReference>
<sequence length="66" mass="7144">MLCQVKFRAADAGPLRNKSSQCDFCGKTPVEGQRFGTCKQCQQATHVLCAVCERPALISIYPGPNA</sequence>
<name>A0A165KXV5_9APHY</name>
<evidence type="ECO:0000313" key="4">
    <source>
        <dbReference type="EMBL" id="KZT63731.1"/>
    </source>
</evidence>
<protein>
    <recommendedName>
        <fullName evidence="6">Phorbol-ester/DAG-type domain-containing protein</fullName>
    </recommendedName>
</protein>
<evidence type="ECO:0000256" key="1">
    <source>
        <dbReference type="ARBA" id="ARBA00022723"/>
    </source>
</evidence>
<evidence type="ECO:0000313" key="5">
    <source>
        <dbReference type="Proteomes" id="UP000076727"/>
    </source>
</evidence>
<accession>A0A165KXV5</accession>
<dbReference type="AlphaFoldDB" id="A0A165KXV5"/>
<reference evidence="4 5" key="1">
    <citation type="journal article" date="2016" name="Mol. Biol. Evol.">
        <title>Comparative Genomics of Early-Diverging Mushroom-Forming Fungi Provides Insights into the Origins of Lignocellulose Decay Capabilities.</title>
        <authorList>
            <person name="Nagy L.G."/>
            <person name="Riley R."/>
            <person name="Tritt A."/>
            <person name="Adam C."/>
            <person name="Daum C."/>
            <person name="Floudas D."/>
            <person name="Sun H."/>
            <person name="Yadav J.S."/>
            <person name="Pangilinan J."/>
            <person name="Larsson K.H."/>
            <person name="Matsuura K."/>
            <person name="Barry K."/>
            <person name="Labutti K."/>
            <person name="Kuo R."/>
            <person name="Ohm R.A."/>
            <person name="Bhattacharya S.S."/>
            <person name="Shirouzu T."/>
            <person name="Yoshinaga Y."/>
            <person name="Martin F.M."/>
            <person name="Grigoriev I.V."/>
            <person name="Hibbett D.S."/>
        </authorList>
    </citation>
    <scope>NUCLEOTIDE SEQUENCE [LARGE SCALE GENOMIC DNA]</scope>
    <source>
        <strain evidence="4 5">L-15889</strain>
    </source>
</reference>
<gene>
    <name evidence="4" type="ORF">DAEQUDRAFT_733494</name>
</gene>
<evidence type="ECO:0008006" key="6">
    <source>
        <dbReference type="Google" id="ProtNLM"/>
    </source>
</evidence>